<reference evidence="1 2" key="1">
    <citation type="submission" date="2019-07" db="EMBL/GenBank/DDBJ databases">
        <authorList>
            <person name="Park M."/>
        </authorList>
    </citation>
    <scope>NUCLEOTIDE SEQUENCE [LARGE SCALE GENOMIC DNA]</scope>
    <source>
        <strain evidence="1 2">KCTC32445</strain>
    </source>
</reference>
<evidence type="ECO:0000313" key="1">
    <source>
        <dbReference type="EMBL" id="TSB02515.1"/>
    </source>
</evidence>
<dbReference type="Proteomes" id="UP000320160">
    <property type="component" value="Unassembled WGS sequence"/>
</dbReference>
<keyword evidence="2" id="KW-1185">Reference proteome</keyword>
<dbReference type="AlphaFoldDB" id="A0A553WCV2"/>
<protein>
    <submittedName>
        <fullName evidence="1">Uncharacterized protein</fullName>
    </submittedName>
</protein>
<accession>A0A553WCV2</accession>
<evidence type="ECO:0000313" key="2">
    <source>
        <dbReference type="Proteomes" id="UP000320160"/>
    </source>
</evidence>
<dbReference type="OrthoDB" id="7595208at2"/>
<dbReference type="RefSeq" id="WP_143777733.1">
    <property type="nucleotide sequence ID" value="NZ_VKKU01000002.1"/>
</dbReference>
<dbReference type="EMBL" id="VKKU01000002">
    <property type="protein sequence ID" value="TSB02515.1"/>
    <property type="molecule type" value="Genomic_DNA"/>
</dbReference>
<gene>
    <name evidence="1" type="ORF">FOM92_15650</name>
</gene>
<proteinExistence type="predicted"/>
<sequence>MPKRFLTERLKLHIELALDRDCTCKKTLARLDRRADRLGLTGAEVDAARGLHSFDIRIAAAIDFACALGSDEPVRIHAAVVRALMVGYNMLELKEVAKLAYARDLGVAKPKDLEINPAMLRNLAPHQQQ</sequence>
<organism evidence="1 2">
    <name type="scientific">Sphingorhabdus contaminans</name>
    <dbReference type="NCBI Taxonomy" id="1343899"/>
    <lineage>
        <taxon>Bacteria</taxon>
        <taxon>Pseudomonadati</taxon>
        <taxon>Pseudomonadota</taxon>
        <taxon>Alphaproteobacteria</taxon>
        <taxon>Sphingomonadales</taxon>
        <taxon>Sphingomonadaceae</taxon>
        <taxon>Sphingorhabdus</taxon>
    </lineage>
</organism>
<comment type="caution">
    <text evidence="1">The sequence shown here is derived from an EMBL/GenBank/DDBJ whole genome shotgun (WGS) entry which is preliminary data.</text>
</comment>
<name>A0A553WCV2_9SPHN</name>